<dbReference type="Proteomes" id="UP000030364">
    <property type="component" value="Unassembled WGS sequence"/>
</dbReference>
<sequence>MRADVAVVGAGVIGALAAYELAKRGVEVALLDAEKPGAATLASAGMLAPYPEGLSGALLEAGLFGLEAYPELLAELKEKGYPVEASFSGTWVAALSPGEKEAWEAQDPLPYPVRGGLGARRFPGGYIHPKALREALLAAFRALGGVYLRAEVEGVEGGRVYWREGDLRARAVLLCAGAWGGRFGLGVRPLRGEALLLWGEAPPGPLFAGEGYILPREGGVYVGATGREGWREGVDLFGLRWLADYAHERFPFLEEARFRGVVWGYRPVGELFVGEVAEGVFAAAGHGRNGVLLAPWTTKRLLGLLGVEDDAA</sequence>
<dbReference type="OrthoDB" id="9794226at2"/>
<dbReference type="PANTHER" id="PTHR13847">
    <property type="entry name" value="SARCOSINE DEHYDROGENASE-RELATED"/>
    <property type="match status" value="1"/>
</dbReference>
<dbReference type="AlphaFoldDB" id="A0A0D6XCX4"/>
<keyword evidence="4" id="KW-1185">Reference proteome</keyword>
<keyword evidence="1" id="KW-0560">Oxidoreductase</keyword>
<dbReference type="GO" id="GO:0016491">
    <property type="term" value="F:oxidoreductase activity"/>
    <property type="evidence" value="ECO:0007669"/>
    <property type="project" value="UniProtKB-KW"/>
</dbReference>
<dbReference type="STRING" id="276.THFILI_01810"/>
<proteinExistence type="predicted"/>
<feature type="domain" description="FAD dependent oxidoreductase" evidence="2">
    <location>
        <begin position="4"/>
        <end position="298"/>
    </location>
</feature>
<comment type="caution">
    <text evidence="3">The sequence shown here is derived from an EMBL/GenBank/DDBJ whole genome shotgun (WGS) entry which is preliminary data.</text>
</comment>
<dbReference type="EMBL" id="JPSL02000036">
    <property type="protein sequence ID" value="KIX84738.1"/>
    <property type="molecule type" value="Genomic_DNA"/>
</dbReference>
<evidence type="ECO:0000313" key="4">
    <source>
        <dbReference type="Proteomes" id="UP000030364"/>
    </source>
</evidence>
<evidence type="ECO:0000313" key="3">
    <source>
        <dbReference type="EMBL" id="KIX84738.1"/>
    </source>
</evidence>
<evidence type="ECO:0000259" key="2">
    <source>
        <dbReference type="Pfam" id="PF01266"/>
    </source>
</evidence>
<dbReference type="Gene3D" id="3.50.50.60">
    <property type="entry name" value="FAD/NAD(P)-binding domain"/>
    <property type="match status" value="1"/>
</dbReference>
<dbReference type="SUPFAM" id="SSF51905">
    <property type="entry name" value="FAD/NAD(P)-binding domain"/>
    <property type="match status" value="1"/>
</dbReference>
<name>A0A0D6XCX4_THEFI</name>
<protein>
    <submittedName>
        <fullName evidence="3">Oxidoreductase</fullName>
    </submittedName>
</protein>
<dbReference type="Gene3D" id="3.30.9.10">
    <property type="entry name" value="D-Amino Acid Oxidase, subunit A, domain 2"/>
    <property type="match status" value="1"/>
</dbReference>
<evidence type="ECO:0000256" key="1">
    <source>
        <dbReference type="ARBA" id="ARBA00023002"/>
    </source>
</evidence>
<dbReference type="RefSeq" id="WP_045245945.1">
    <property type="nucleotide sequence ID" value="NZ_JPSL02000036.1"/>
</dbReference>
<dbReference type="GO" id="GO:0005737">
    <property type="term" value="C:cytoplasm"/>
    <property type="evidence" value="ECO:0007669"/>
    <property type="project" value="TreeGrafter"/>
</dbReference>
<dbReference type="InterPro" id="IPR006076">
    <property type="entry name" value="FAD-dep_OxRdtase"/>
</dbReference>
<dbReference type="PANTHER" id="PTHR13847:SF289">
    <property type="entry name" value="GLYCINE OXIDASE"/>
    <property type="match status" value="1"/>
</dbReference>
<organism evidence="3 4">
    <name type="scientific">Thermus filiformis</name>
    <dbReference type="NCBI Taxonomy" id="276"/>
    <lineage>
        <taxon>Bacteria</taxon>
        <taxon>Thermotogati</taxon>
        <taxon>Deinococcota</taxon>
        <taxon>Deinococci</taxon>
        <taxon>Thermales</taxon>
        <taxon>Thermaceae</taxon>
        <taxon>Thermus</taxon>
    </lineage>
</organism>
<gene>
    <name evidence="3" type="ORF">THFILI_01810</name>
</gene>
<dbReference type="InterPro" id="IPR036188">
    <property type="entry name" value="FAD/NAD-bd_sf"/>
</dbReference>
<reference evidence="3 4" key="1">
    <citation type="journal article" date="2015" name="Genome Announc.">
        <title>Draft Genome Sequence of the Thermophile Thermus filiformis ATCC 43280, Producer of Carotenoid-(Di)glucoside-Branched Fatty Acid (Di)esters and Source of Hyperthermostable Enzymes of Biotechnological Interest.</title>
        <authorList>
            <person name="Mandelli F."/>
            <person name="Oliveira Ramires B."/>
            <person name="Couger M.B."/>
            <person name="Paixao D.A."/>
            <person name="Camilo C.M."/>
            <person name="Polikarpov I."/>
            <person name="Prade R."/>
            <person name="Riano-Pachon D.M."/>
            <person name="Squina F.M."/>
        </authorList>
    </citation>
    <scope>NUCLEOTIDE SEQUENCE [LARGE SCALE GENOMIC DNA]</scope>
    <source>
        <strain evidence="3 4">ATCC 43280</strain>
    </source>
</reference>
<accession>A0A0D6XCX4</accession>
<dbReference type="Pfam" id="PF01266">
    <property type="entry name" value="DAO"/>
    <property type="match status" value="1"/>
</dbReference>